<evidence type="ECO:0000256" key="3">
    <source>
        <dbReference type="ARBA" id="ARBA00008343"/>
    </source>
</evidence>
<sequence length="354" mass="39560">MSVPAPLFADQVLSWYQQHGRKDLPWHEPRTGYHVWLSEIMLQQTQVATVIPYFEKFIARFPTLADLANSDIDQVLALWSGLGYYARARNLHKCAQQVASQYQGALPDIAELLEQLPGIGRSTANAIVSQAFNRPAAILDGNVKRVLARYFAVEGWTGSAKVQKVLWQHAEQLTPSHCAADYTQAMMDLGAMVCTRSKPKCTECPIAESCQAKAEDLQSQLPTPKPKKAKPAKSCHMLILVNPQGKILLEKRPPSGIWGGLMCLPQIDNQQSLAEFTKQLQLQCSSEPLAWQPMLHKFTHFDLTITPVQIEVKANANFVAEDHWYWLAADKVLQAGLPTPVRKLIEALQSPIFQ</sequence>
<evidence type="ECO:0000256" key="2">
    <source>
        <dbReference type="ARBA" id="ARBA00002933"/>
    </source>
</evidence>
<dbReference type="PROSITE" id="PS01155">
    <property type="entry name" value="ENDONUCLEASE_III_2"/>
    <property type="match status" value="1"/>
</dbReference>
<protein>
    <recommendedName>
        <fullName evidence="5 14">Adenine DNA glycosylase</fullName>
        <ecNumber evidence="4 14">3.2.2.31</ecNumber>
    </recommendedName>
</protein>
<dbReference type="GO" id="GO:0032357">
    <property type="term" value="F:oxidized purine DNA binding"/>
    <property type="evidence" value="ECO:0007669"/>
    <property type="project" value="TreeGrafter"/>
</dbReference>
<evidence type="ECO:0000256" key="8">
    <source>
        <dbReference type="ARBA" id="ARBA00022763"/>
    </source>
</evidence>
<organism evidence="16 17">
    <name type="scientific">Pelagibaculum spongiae</name>
    <dbReference type="NCBI Taxonomy" id="2080658"/>
    <lineage>
        <taxon>Bacteria</taxon>
        <taxon>Pseudomonadati</taxon>
        <taxon>Pseudomonadota</taxon>
        <taxon>Gammaproteobacteria</taxon>
        <taxon>Oceanospirillales</taxon>
        <taxon>Pelagibaculum</taxon>
    </lineage>
</organism>
<evidence type="ECO:0000256" key="1">
    <source>
        <dbReference type="ARBA" id="ARBA00000843"/>
    </source>
</evidence>
<keyword evidence="13 14" id="KW-0326">Glycosidase</keyword>
<feature type="domain" description="HhH-GPD" evidence="15">
    <location>
        <begin position="41"/>
        <end position="192"/>
    </location>
</feature>
<dbReference type="GO" id="GO:0034039">
    <property type="term" value="F:8-oxo-7,8-dihydroguanine DNA N-glycosylase activity"/>
    <property type="evidence" value="ECO:0007669"/>
    <property type="project" value="TreeGrafter"/>
</dbReference>
<dbReference type="GO" id="GO:0000701">
    <property type="term" value="F:purine-specific mismatch base pair DNA N-glycosylase activity"/>
    <property type="evidence" value="ECO:0007669"/>
    <property type="project" value="UniProtKB-EC"/>
</dbReference>
<dbReference type="InterPro" id="IPR003651">
    <property type="entry name" value="Endonuclease3_FeS-loop_motif"/>
</dbReference>
<keyword evidence="9" id="KW-0378">Hydrolase</keyword>
<dbReference type="FunFam" id="1.10.340.30:FF:000002">
    <property type="entry name" value="Adenine DNA glycosylase"/>
    <property type="match status" value="1"/>
</dbReference>
<evidence type="ECO:0000256" key="11">
    <source>
        <dbReference type="ARBA" id="ARBA00023014"/>
    </source>
</evidence>
<evidence type="ECO:0000256" key="5">
    <source>
        <dbReference type="ARBA" id="ARBA00022023"/>
    </source>
</evidence>
<dbReference type="PANTHER" id="PTHR42944">
    <property type="entry name" value="ADENINE DNA GLYCOSYLASE"/>
    <property type="match status" value="1"/>
</dbReference>
<evidence type="ECO:0000313" key="16">
    <source>
        <dbReference type="EMBL" id="PVZ63519.1"/>
    </source>
</evidence>
<comment type="similarity">
    <text evidence="3 14">Belongs to the Nth/MutY family.</text>
</comment>
<evidence type="ECO:0000256" key="6">
    <source>
        <dbReference type="ARBA" id="ARBA00022485"/>
    </source>
</evidence>
<evidence type="ECO:0000256" key="7">
    <source>
        <dbReference type="ARBA" id="ARBA00022723"/>
    </source>
</evidence>
<dbReference type="OrthoDB" id="9802365at2"/>
<dbReference type="GO" id="GO:0051539">
    <property type="term" value="F:4 iron, 4 sulfur cluster binding"/>
    <property type="evidence" value="ECO:0007669"/>
    <property type="project" value="UniProtKB-UniRule"/>
</dbReference>
<comment type="catalytic activity">
    <reaction evidence="1 14">
        <text>Hydrolyzes free adenine bases from 7,8-dihydro-8-oxoguanine:adenine mismatched double-stranded DNA, leaving an apurinic site.</text>
        <dbReference type="EC" id="3.2.2.31"/>
    </reaction>
</comment>
<dbReference type="InterPro" id="IPR023170">
    <property type="entry name" value="HhH_base_excis_C"/>
</dbReference>
<evidence type="ECO:0000313" key="17">
    <source>
        <dbReference type="Proteomes" id="UP000244906"/>
    </source>
</evidence>
<dbReference type="Pfam" id="PF10576">
    <property type="entry name" value="EndIII_4Fe-2S"/>
    <property type="match status" value="1"/>
</dbReference>
<dbReference type="InterPro" id="IPR044298">
    <property type="entry name" value="MIG/MutY"/>
</dbReference>
<proteinExistence type="inferred from homology"/>
<dbReference type="InterPro" id="IPR004035">
    <property type="entry name" value="Endouclease-III_FeS-bd_BS"/>
</dbReference>
<gene>
    <name evidence="16" type="primary">mutY</name>
    <name evidence="16" type="ORF">DC094_20765</name>
</gene>
<evidence type="ECO:0000259" key="15">
    <source>
        <dbReference type="SMART" id="SM00478"/>
    </source>
</evidence>
<reference evidence="16 17" key="1">
    <citation type="submission" date="2018-04" db="EMBL/GenBank/DDBJ databases">
        <title>Thalassorhabdus spongiae gen. nov., sp. nov., isolated from a marine sponge in South-West Iceland.</title>
        <authorList>
            <person name="Knobloch S."/>
            <person name="Daussin A."/>
            <person name="Johannsson R."/>
            <person name="Marteinsson V.T."/>
        </authorList>
    </citation>
    <scope>NUCLEOTIDE SEQUENCE [LARGE SCALE GENOMIC DNA]</scope>
    <source>
        <strain evidence="16 17">Hp12</strain>
    </source>
</reference>
<accession>A0A2V1GWJ1</accession>
<dbReference type="InterPro" id="IPR004036">
    <property type="entry name" value="Endonuclease-III-like_CS2"/>
</dbReference>
<dbReference type="RefSeq" id="WP_116689038.1">
    <property type="nucleotide sequence ID" value="NZ_CAWNYD010000015.1"/>
</dbReference>
<dbReference type="Gene3D" id="1.10.1670.10">
    <property type="entry name" value="Helix-hairpin-Helix base-excision DNA repair enzymes (C-terminal)"/>
    <property type="match status" value="1"/>
</dbReference>
<dbReference type="SUPFAM" id="SSF48150">
    <property type="entry name" value="DNA-glycosylase"/>
    <property type="match status" value="1"/>
</dbReference>
<dbReference type="CDD" id="cd03431">
    <property type="entry name" value="NUDIX_DNA_Glycosylase_C-MutY"/>
    <property type="match status" value="1"/>
</dbReference>
<dbReference type="Proteomes" id="UP000244906">
    <property type="component" value="Unassembled WGS sequence"/>
</dbReference>
<dbReference type="PANTHER" id="PTHR42944:SF1">
    <property type="entry name" value="ADENINE DNA GLYCOSYLASE"/>
    <property type="match status" value="1"/>
</dbReference>
<evidence type="ECO:0000256" key="10">
    <source>
        <dbReference type="ARBA" id="ARBA00023004"/>
    </source>
</evidence>
<dbReference type="Gene3D" id="1.10.340.30">
    <property type="entry name" value="Hypothetical protein, domain 2"/>
    <property type="match status" value="1"/>
</dbReference>
<keyword evidence="17" id="KW-1185">Reference proteome</keyword>
<comment type="cofactor">
    <cofactor evidence="14">
        <name>[4Fe-4S] cluster</name>
        <dbReference type="ChEBI" id="CHEBI:49883"/>
    </cofactor>
    <text evidence="14">Binds 1 [4Fe-4S] cluster.</text>
</comment>
<dbReference type="InterPro" id="IPR011257">
    <property type="entry name" value="DNA_glycosylase"/>
</dbReference>
<comment type="function">
    <text evidence="2">Adenine glycosylase active on G-A mispairs. MutY also corrects error-prone DNA synthesis past GO lesions which are due to the oxidatively damaged form of guanine: 7,8-dihydro-8-oxoguanine (8-oxo-dGTP).</text>
</comment>
<keyword evidence="7" id="KW-0479">Metal-binding</keyword>
<dbReference type="CDD" id="cd00056">
    <property type="entry name" value="ENDO3c"/>
    <property type="match status" value="1"/>
</dbReference>
<evidence type="ECO:0000256" key="14">
    <source>
        <dbReference type="RuleBase" id="RU365096"/>
    </source>
</evidence>
<dbReference type="SMART" id="SM00525">
    <property type="entry name" value="FES"/>
    <property type="match status" value="1"/>
</dbReference>
<dbReference type="Pfam" id="PF00730">
    <property type="entry name" value="HhH-GPD"/>
    <property type="match status" value="1"/>
</dbReference>
<keyword evidence="11" id="KW-0411">Iron-sulfur</keyword>
<dbReference type="EC" id="3.2.2.31" evidence="4 14"/>
<dbReference type="GO" id="GO:0006298">
    <property type="term" value="P:mismatch repair"/>
    <property type="evidence" value="ECO:0007669"/>
    <property type="project" value="TreeGrafter"/>
</dbReference>
<keyword evidence="12" id="KW-0234">DNA repair</keyword>
<dbReference type="FunFam" id="1.10.1670.10:FF:000002">
    <property type="entry name" value="Adenine DNA glycosylase"/>
    <property type="match status" value="1"/>
</dbReference>
<keyword evidence="10 14" id="KW-0408">Iron</keyword>
<evidence type="ECO:0000256" key="12">
    <source>
        <dbReference type="ARBA" id="ARBA00023204"/>
    </source>
</evidence>
<dbReference type="Gene3D" id="3.90.79.10">
    <property type="entry name" value="Nucleoside Triphosphate Pyrophosphohydrolase"/>
    <property type="match status" value="1"/>
</dbReference>
<evidence type="ECO:0000256" key="13">
    <source>
        <dbReference type="ARBA" id="ARBA00023295"/>
    </source>
</evidence>
<dbReference type="GO" id="GO:0046872">
    <property type="term" value="F:metal ion binding"/>
    <property type="evidence" value="ECO:0007669"/>
    <property type="project" value="UniProtKB-UniRule"/>
</dbReference>
<dbReference type="InterPro" id="IPR003265">
    <property type="entry name" value="HhH-GPD_domain"/>
</dbReference>
<keyword evidence="8 14" id="KW-0227">DNA damage</keyword>
<keyword evidence="6" id="KW-0004">4Fe-4S</keyword>
<comment type="caution">
    <text evidence="16">The sequence shown here is derived from an EMBL/GenBank/DDBJ whole genome shotgun (WGS) entry which is preliminary data.</text>
</comment>
<dbReference type="GO" id="GO:0035485">
    <property type="term" value="F:adenine/guanine mispair binding"/>
    <property type="evidence" value="ECO:0007669"/>
    <property type="project" value="TreeGrafter"/>
</dbReference>
<dbReference type="Pfam" id="PF14815">
    <property type="entry name" value="NUDIX_4"/>
    <property type="match status" value="1"/>
</dbReference>
<evidence type="ECO:0000256" key="9">
    <source>
        <dbReference type="ARBA" id="ARBA00022801"/>
    </source>
</evidence>
<dbReference type="SMART" id="SM00478">
    <property type="entry name" value="ENDO3c"/>
    <property type="match status" value="1"/>
</dbReference>
<dbReference type="InterPro" id="IPR005760">
    <property type="entry name" value="A/G_AdeGlyc_MutY"/>
</dbReference>
<dbReference type="InterPro" id="IPR029119">
    <property type="entry name" value="MutY_C"/>
</dbReference>
<dbReference type="PROSITE" id="PS00764">
    <property type="entry name" value="ENDONUCLEASE_III_1"/>
    <property type="match status" value="1"/>
</dbReference>
<dbReference type="AlphaFoldDB" id="A0A2V1GWJ1"/>
<dbReference type="InterPro" id="IPR015797">
    <property type="entry name" value="NUDIX_hydrolase-like_dom_sf"/>
</dbReference>
<dbReference type="SUPFAM" id="SSF55811">
    <property type="entry name" value="Nudix"/>
    <property type="match status" value="1"/>
</dbReference>
<dbReference type="NCBIfam" id="TIGR01084">
    <property type="entry name" value="mutY"/>
    <property type="match status" value="1"/>
</dbReference>
<name>A0A2V1GWJ1_9GAMM</name>
<dbReference type="GO" id="GO:0006284">
    <property type="term" value="P:base-excision repair"/>
    <property type="evidence" value="ECO:0007669"/>
    <property type="project" value="UniProtKB-UniRule"/>
</dbReference>
<evidence type="ECO:0000256" key="4">
    <source>
        <dbReference type="ARBA" id="ARBA00012045"/>
    </source>
</evidence>
<dbReference type="EMBL" id="QDDL01000015">
    <property type="protein sequence ID" value="PVZ63519.1"/>
    <property type="molecule type" value="Genomic_DNA"/>
</dbReference>